<dbReference type="Proteomes" id="UP000794436">
    <property type="component" value="Unassembled WGS sequence"/>
</dbReference>
<dbReference type="Gene3D" id="3.40.50.1820">
    <property type="entry name" value="alpha/beta hydrolase"/>
    <property type="match status" value="1"/>
</dbReference>
<dbReference type="EMBL" id="SPLM01000005">
    <property type="protein sequence ID" value="TMW67353.1"/>
    <property type="molecule type" value="Genomic_DNA"/>
</dbReference>
<feature type="domain" description="AB hydrolase-1" evidence="1">
    <location>
        <begin position="59"/>
        <end position="188"/>
    </location>
</feature>
<organism evidence="2 3">
    <name type="scientific">Pythium oligandrum</name>
    <name type="common">Mycoparasitic fungus</name>
    <dbReference type="NCBI Taxonomy" id="41045"/>
    <lineage>
        <taxon>Eukaryota</taxon>
        <taxon>Sar</taxon>
        <taxon>Stramenopiles</taxon>
        <taxon>Oomycota</taxon>
        <taxon>Peronosporomycetes</taxon>
        <taxon>Pythiales</taxon>
        <taxon>Pythiaceae</taxon>
        <taxon>Pythium</taxon>
    </lineage>
</organism>
<proteinExistence type="predicted"/>
<evidence type="ECO:0000313" key="2">
    <source>
        <dbReference type="EMBL" id="TMW67353.1"/>
    </source>
</evidence>
<dbReference type="PANTHER" id="PTHR46331:SF2">
    <property type="entry name" value="VALACYCLOVIR HYDROLASE"/>
    <property type="match status" value="1"/>
</dbReference>
<sequence length="306" mass="34301">MVLMNALRRTPLLAARGRRCVSTSDLPSHLKSVRVNVADDVALHAIVPVEKPSPSAGHPPILCLPSAFGSVIHNFRHQFTALSEEFEFIGVDPRGYGFSRPPERDFPDRYFERDADDVARAMDALGYDKFSILGWSAGANTGAVFAARHPDRVERLVLVNGNAFVDMDDAETYEEFEDIDKWHPASRDEGIAIYGAENLQKGWSSMMHKLKSIYDDEGGDLYCGSLPQIRCKTLVVAGGKDRLVPEFHGEYLNERIMHSKLHVFPNGRHDVHIQEAAAFNQLLEQFLTEPDDKHTQSREFVARPAT</sequence>
<evidence type="ECO:0000259" key="1">
    <source>
        <dbReference type="Pfam" id="PF00561"/>
    </source>
</evidence>
<comment type="caution">
    <text evidence="2">The sequence shown here is derived from an EMBL/GenBank/DDBJ whole genome shotgun (WGS) entry which is preliminary data.</text>
</comment>
<dbReference type="GO" id="GO:0017171">
    <property type="term" value="F:serine hydrolase activity"/>
    <property type="evidence" value="ECO:0007669"/>
    <property type="project" value="TreeGrafter"/>
</dbReference>
<dbReference type="AlphaFoldDB" id="A0A8K1CQX8"/>
<gene>
    <name evidence="2" type="ORF">Poli38472_012469</name>
</gene>
<dbReference type="InterPro" id="IPR029058">
    <property type="entry name" value="AB_hydrolase_fold"/>
</dbReference>
<protein>
    <recommendedName>
        <fullName evidence="1">AB hydrolase-1 domain-containing protein</fullName>
    </recommendedName>
</protein>
<reference evidence="2" key="1">
    <citation type="submission" date="2019-03" db="EMBL/GenBank/DDBJ databases">
        <title>Long read genome sequence of the mycoparasitic Pythium oligandrum ATCC 38472 isolated from sugarbeet rhizosphere.</title>
        <authorList>
            <person name="Gaulin E."/>
        </authorList>
    </citation>
    <scope>NUCLEOTIDE SEQUENCE</scope>
    <source>
        <strain evidence="2">ATCC 38472_TT</strain>
    </source>
</reference>
<dbReference type="Pfam" id="PF00561">
    <property type="entry name" value="Abhydrolase_1"/>
    <property type="match status" value="1"/>
</dbReference>
<dbReference type="OrthoDB" id="19657at2759"/>
<dbReference type="SUPFAM" id="SSF53474">
    <property type="entry name" value="alpha/beta-Hydrolases"/>
    <property type="match status" value="1"/>
</dbReference>
<keyword evidence="3" id="KW-1185">Reference proteome</keyword>
<accession>A0A8K1CQX8</accession>
<dbReference type="PANTHER" id="PTHR46331">
    <property type="entry name" value="VALACYCLOVIR HYDROLASE"/>
    <property type="match status" value="1"/>
</dbReference>
<evidence type="ECO:0000313" key="3">
    <source>
        <dbReference type="Proteomes" id="UP000794436"/>
    </source>
</evidence>
<dbReference type="PRINTS" id="PR00111">
    <property type="entry name" value="ABHYDROLASE"/>
</dbReference>
<name>A0A8K1CQX8_PYTOL</name>
<dbReference type="InterPro" id="IPR000073">
    <property type="entry name" value="AB_hydrolase_1"/>
</dbReference>